<dbReference type="InterPro" id="IPR036770">
    <property type="entry name" value="Ankyrin_rpt-contain_sf"/>
</dbReference>
<feature type="repeat" description="ANK" evidence="3">
    <location>
        <begin position="290"/>
        <end position="322"/>
    </location>
</feature>
<feature type="repeat" description="ANK" evidence="3">
    <location>
        <begin position="538"/>
        <end position="562"/>
    </location>
</feature>
<dbReference type="Proteomes" id="UP001324427">
    <property type="component" value="Unassembled WGS sequence"/>
</dbReference>
<sequence>MRMFEWLTLARRPMELVDLRYAICLKAGERYQSIRQLEDEDSGFWCCSDEVLVNRAIAFSGGLIKKAIAQIQRPGWRIPQPGKREREGKGSYRECNVLQFDHQSVHDYMVQSGLQVLASRLSKSTTPVSIAESHLSLATKCLQYLQVKEVVEYGLSNVRLKPSLAMGGVRFLHDKPVLDVFPKTPPLALYAALQWSEHMRLAEENCVDTDVIVGMLARMPAGIWTHVAQMEKVAIFGNRIDTLEDSCAMHVICTRGLGKTLATMLYRGNATKSEPGKHRFSQQLEARNKGGQTPLSVAAEEGHCHIVDLLLRSGAKPNSTANGGLTPLHFAAGEGHLDVVRSLVAAKTTDVDAPAILGGMRPIDFAVSVNNLAVVEFLLAASTMSVHADGAGVAGYTTLHHAFAEGSVEVMKALLNSNKIDSRLQDNFGDTILHFVSSFVPIGGPKHNRTALARLLVESGKFALNVRNNNGETPVAMAAWQGEVEVVKLLLARRDIDIEAKDKRGDTPLLLAIGQHHPNVVALLLNTGIVCMDVRNVRGLTPLLIAVVSGCFESVKLLISTGRISIHEPASDGTKPLVLAARLSRNPPDRAARRKEIFDFLRRCVGQLPA</sequence>
<proteinExistence type="predicted"/>
<protein>
    <submittedName>
        <fullName evidence="4">Uncharacterized protein</fullName>
    </submittedName>
</protein>
<feature type="repeat" description="ANK" evidence="3">
    <location>
        <begin position="470"/>
        <end position="503"/>
    </location>
</feature>
<comment type="caution">
    <text evidence="4">The sequence shown here is derived from an EMBL/GenBank/DDBJ whole genome shotgun (WGS) entry which is preliminary data.</text>
</comment>
<evidence type="ECO:0000313" key="4">
    <source>
        <dbReference type="EMBL" id="KAK4541723.1"/>
    </source>
</evidence>
<gene>
    <name evidence="4" type="ORF">LTR36_007432</name>
</gene>
<keyword evidence="2 3" id="KW-0040">ANK repeat</keyword>
<evidence type="ECO:0000256" key="1">
    <source>
        <dbReference type="ARBA" id="ARBA00022737"/>
    </source>
</evidence>
<accession>A0AAV9J9Q7</accession>
<dbReference type="PROSITE" id="PS50297">
    <property type="entry name" value="ANK_REP_REGION"/>
    <property type="match status" value="5"/>
</dbReference>
<keyword evidence="5" id="KW-1185">Reference proteome</keyword>
<keyword evidence="1" id="KW-0677">Repeat</keyword>
<name>A0AAV9J9Q7_9PEZI</name>
<dbReference type="InterPro" id="IPR002110">
    <property type="entry name" value="Ankyrin_rpt"/>
</dbReference>
<feature type="repeat" description="ANK" evidence="3">
    <location>
        <begin position="323"/>
        <end position="344"/>
    </location>
</feature>
<dbReference type="SMART" id="SM00248">
    <property type="entry name" value="ANK"/>
    <property type="match status" value="8"/>
</dbReference>
<reference evidence="4 5" key="1">
    <citation type="submission" date="2021-11" db="EMBL/GenBank/DDBJ databases">
        <title>Black yeast isolated from Biological Soil Crust.</title>
        <authorList>
            <person name="Kurbessoian T."/>
        </authorList>
    </citation>
    <scope>NUCLEOTIDE SEQUENCE [LARGE SCALE GENOMIC DNA]</scope>
    <source>
        <strain evidence="4 5">CCFEE 5522</strain>
    </source>
</reference>
<dbReference type="EMBL" id="JAVFHQ010000049">
    <property type="protein sequence ID" value="KAK4541723.1"/>
    <property type="molecule type" value="Genomic_DNA"/>
</dbReference>
<dbReference type="Pfam" id="PF12796">
    <property type="entry name" value="Ank_2"/>
    <property type="match status" value="2"/>
</dbReference>
<dbReference type="SUPFAM" id="SSF48403">
    <property type="entry name" value="Ankyrin repeat"/>
    <property type="match status" value="1"/>
</dbReference>
<dbReference type="PROSITE" id="PS50088">
    <property type="entry name" value="ANK_REPEAT"/>
    <property type="match status" value="5"/>
</dbReference>
<organism evidence="4 5">
    <name type="scientific">Oleoguttula mirabilis</name>
    <dbReference type="NCBI Taxonomy" id="1507867"/>
    <lineage>
        <taxon>Eukaryota</taxon>
        <taxon>Fungi</taxon>
        <taxon>Dikarya</taxon>
        <taxon>Ascomycota</taxon>
        <taxon>Pezizomycotina</taxon>
        <taxon>Dothideomycetes</taxon>
        <taxon>Dothideomycetidae</taxon>
        <taxon>Mycosphaerellales</taxon>
        <taxon>Teratosphaeriaceae</taxon>
        <taxon>Oleoguttula</taxon>
    </lineage>
</organism>
<dbReference type="Pfam" id="PF00023">
    <property type="entry name" value="Ank"/>
    <property type="match status" value="1"/>
</dbReference>
<evidence type="ECO:0000256" key="2">
    <source>
        <dbReference type="ARBA" id="ARBA00023043"/>
    </source>
</evidence>
<feature type="repeat" description="ANK" evidence="3">
    <location>
        <begin position="504"/>
        <end position="528"/>
    </location>
</feature>
<dbReference type="Gene3D" id="1.25.40.20">
    <property type="entry name" value="Ankyrin repeat-containing domain"/>
    <property type="match status" value="1"/>
</dbReference>
<dbReference type="PANTHER" id="PTHR24198">
    <property type="entry name" value="ANKYRIN REPEAT AND PROTEIN KINASE DOMAIN-CONTAINING PROTEIN"/>
    <property type="match status" value="1"/>
</dbReference>
<dbReference type="AlphaFoldDB" id="A0AAV9J9Q7"/>
<dbReference type="PANTHER" id="PTHR24198:SF165">
    <property type="entry name" value="ANKYRIN REPEAT-CONTAINING PROTEIN-RELATED"/>
    <property type="match status" value="1"/>
</dbReference>
<evidence type="ECO:0000313" key="5">
    <source>
        <dbReference type="Proteomes" id="UP001324427"/>
    </source>
</evidence>
<evidence type="ECO:0000256" key="3">
    <source>
        <dbReference type="PROSITE-ProRule" id="PRU00023"/>
    </source>
</evidence>